<protein>
    <submittedName>
        <fullName evidence="1">SFRICE_004858</fullName>
    </submittedName>
</protein>
<dbReference type="EMBL" id="ODYU01007685">
    <property type="protein sequence ID" value="SOQ50686.1"/>
    <property type="molecule type" value="Genomic_DNA"/>
</dbReference>
<reference evidence="1" key="1">
    <citation type="submission" date="2016-07" db="EMBL/GenBank/DDBJ databases">
        <authorList>
            <person name="Bretaudeau A."/>
        </authorList>
    </citation>
    <scope>NUCLEOTIDE SEQUENCE</scope>
    <source>
        <strain evidence="1">Rice</strain>
        <tissue evidence="1">Whole body</tissue>
    </source>
</reference>
<proteinExistence type="predicted"/>
<sequence length="148" mass="16676">MTIVSYLAGTRSYWNWKGDENSLSIRGRQKCTLWHITPLYNVHQLFTIYVVKSHVIGGEPIAIYQAYSLTPNTSDPNPLPGSRTCNHSANEAELTIQNPFHCQQGDRMSINHGRNKEASTQSSTRAALLLHINYKCTKFYAPTSAQFS</sequence>
<evidence type="ECO:0000313" key="1">
    <source>
        <dbReference type="EMBL" id="SOQ50686.1"/>
    </source>
</evidence>
<accession>A0A2H1WCK1</accession>
<dbReference type="AlphaFoldDB" id="A0A2H1WCK1"/>
<name>A0A2H1WCK1_SPOFR</name>
<gene>
    <name evidence="1" type="ORF">SFRICE_004858</name>
</gene>
<organism evidence="1">
    <name type="scientific">Spodoptera frugiperda</name>
    <name type="common">Fall armyworm</name>
    <dbReference type="NCBI Taxonomy" id="7108"/>
    <lineage>
        <taxon>Eukaryota</taxon>
        <taxon>Metazoa</taxon>
        <taxon>Ecdysozoa</taxon>
        <taxon>Arthropoda</taxon>
        <taxon>Hexapoda</taxon>
        <taxon>Insecta</taxon>
        <taxon>Pterygota</taxon>
        <taxon>Neoptera</taxon>
        <taxon>Endopterygota</taxon>
        <taxon>Lepidoptera</taxon>
        <taxon>Glossata</taxon>
        <taxon>Ditrysia</taxon>
        <taxon>Noctuoidea</taxon>
        <taxon>Noctuidae</taxon>
        <taxon>Amphipyrinae</taxon>
        <taxon>Spodoptera</taxon>
    </lineage>
</organism>